<evidence type="ECO:0000256" key="1">
    <source>
        <dbReference type="ARBA" id="ARBA00022729"/>
    </source>
</evidence>
<dbReference type="SUPFAM" id="SSF89392">
    <property type="entry name" value="Prokaryotic lipoproteins and lipoprotein localization factors"/>
    <property type="match status" value="1"/>
</dbReference>
<dbReference type="EMBL" id="CP136336">
    <property type="protein sequence ID" value="WOB08980.1"/>
    <property type="molecule type" value="Genomic_DNA"/>
</dbReference>
<reference evidence="2 3" key="1">
    <citation type="submission" date="2023-10" db="EMBL/GenBank/DDBJ databases">
        <title>Bacteria for the degradation of biodegradable plastic PBAT(Polybutylene adipate terephthalate).</title>
        <authorList>
            <person name="Weon H.-Y."/>
            <person name="Yeon J."/>
        </authorList>
    </citation>
    <scope>NUCLEOTIDE SEQUENCE [LARGE SCALE GENOMIC DNA]</scope>
    <source>
        <strain evidence="2 3">SBD 7-3</strain>
    </source>
</reference>
<dbReference type="CDD" id="cd16325">
    <property type="entry name" value="LolA"/>
    <property type="match status" value="1"/>
</dbReference>
<dbReference type="Pfam" id="PF19574">
    <property type="entry name" value="LolA_3"/>
    <property type="match status" value="1"/>
</dbReference>
<dbReference type="InterPro" id="IPR004564">
    <property type="entry name" value="OM_lipoprot_carrier_LolA-like"/>
</dbReference>
<keyword evidence="1" id="KW-0732">Signal</keyword>
<dbReference type="RefSeq" id="WP_316701917.1">
    <property type="nucleotide sequence ID" value="NZ_CP136336.1"/>
</dbReference>
<organism evidence="2 3">
    <name type="scientific">Piscinibacter gummiphilus</name>
    <dbReference type="NCBI Taxonomy" id="946333"/>
    <lineage>
        <taxon>Bacteria</taxon>
        <taxon>Pseudomonadati</taxon>
        <taxon>Pseudomonadota</taxon>
        <taxon>Betaproteobacteria</taxon>
        <taxon>Burkholderiales</taxon>
        <taxon>Sphaerotilaceae</taxon>
        <taxon>Piscinibacter</taxon>
    </lineage>
</organism>
<protein>
    <submittedName>
        <fullName evidence="2">LolA-related protein</fullName>
    </submittedName>
</protein>
<proteinExistence type="predicted"/>
<keyword evidence="3" id="KW-1185">Reference proteome</keyword>
<dbReference type="InterPro" id="IPR029046">
    <property type="entry name" value="LolA/LolB/LppX"/>
</dbReference>
<evidence type="ECO:0000313" key="3">
    <source>
        <dbReference type="Proteomes" id="UP001303946"/>
    </source>
</evidence>
<dbReference type="Gene3D" id="2.50.20.10">
    <property type="entry name" value="Lipoprotein localisation LolA/LolB/LppX"/>
    <property type="match status" value="1"/>
</dbReference>
<dbReference type="Proteomes" id="UP001303946">
    <property type="component" value="Chromosome"/>
</dbReference>
<evidence type="ECO:0000313" key="2">
    <source>
        <dbReference type="EMBL" id="WOB08980.1"/>
    </source>
</evidence>
<name>A0ABZ0CVH7_9BURK</name>
<gene>
    <name evidence="2" type="ORF">RXV79_02735</name>
</gene>
<accession>A0ABZ0CVH7</accession>
<sequence length="206" mass="22756">MRLLPRREFWPTVGLLAGLLLALALPLHARAFDLPELSRLMSQVKSGEAVFTEKRSVAMLERTLESSGRLSFSAPDTFVRETLKPRPEKVSVVGNILTLTSGNRTRTLRLDAVPEAAVMTEAIRGTLTGNRQAIERNFIANVSGQPQRWLMELVPIEPQVRDLVRSVQIAGQQSWVREVTVVMADGDRSVMSIEQVSSVRAASAPN</sequence>